<dbReference type="EMBL" id="KQ424229">
    <property type="protein sequence ID" value="KOF71321.1"/>
    <property type="molecule type" value="Genomic_DNA"/>
</dbReference>
<dbReference type="OrthoDB" id="10002170at2759"/>
<dbReference type="SUPFAM" id="SSF53032">
    <property type="entry name" value="tRNA-intron endonuclease catalytic domain-like"/>
    <property type="match status" value="1"/>
</dbReference>
<evidence type="ECO:0000313" key="4">
    <source>
        <dbReference type="EMBL" id="KOF71321.1"/>
    </source>
</evidence>
<dbReference type="GO" id="GO:0005634">
    <property type="term" value="C:nucleus"/>
    <property type="evidence" value="ECO:0007669"/>
    <property type="project" value="UniProtKB-ARBA"/>
</dbReference>
<dbReference type="KEGG" id="obi:106879522"/>
<dbReference type="AlphaFoldDB" id="A0A0L8G2R6"/>
<gene>
    <name evidence="4" type="ORF">OCBIM_22001213mg</name>
</gene>
<dbReference type="STRING" id="37653.A0A0L8G2R6"/>
<dbReference type="GO" id="GO:0003676">
    <property type="term" value="F:nucleic acid binding"/>
    <property type="evidence" value="ECO:0007669"/>
    <property type="project" value="InterPro"/>
</dbReference>
<proteinExistence type="inferred from homology"/>
<accession>A0A0L8G2R6</accession>
<dbReference type="PANTHER" id="PTHR28582">
    <property type="entry name" value="TRNA-SPLICING ENDONUCLEASE SUBUNIT SEN15"/>
    <property type="match status" value="1"/>
</dbReference>
<dbReference type="OMA" id="CEAKDWW"/>
<evidence type="ECO:0000256" key="1">
    <source>
        <dbReference type="ARBA" id="ARBA00006091"/>
    </source>
</evidence>
<dbReference type="InterPro" id="IPR036167">
    <property type="entry name" value="tRNA_intron_Endo_cat-like_sf"/>
</dbReference>
<dbReference type="GO" id="GO:0006388">
    <property type="term" value="P:tRNA splicing, via endonucleolytic cleavage and ligation"/>
    <property type="evidence" value="ECO:0007669"/>
    <property type="project" value="InterPro"/>
</dbReference>
<evidence type="ECO:0000259" key="3">
    <source>
        <dbReference type="Pfam" id="PF09631"/>
    </source>
</evidence>
<comment type="similarity">
    <text evidence="1">Belongs to the SEN15 family.</text>
</comment>
<dbReference type="Gene3D" id="3.40.1350.10">
    <property type="match status" value="1"/>
</dbReference>
<keyword evidence="2" id="KW-0819">tRNA processing</keyword>
<feature type="domain" description="tRNA-splicing endonuclease subunit Sen15" evidence="3">
    <location>
        <begin position="28"/>
        <end position="124"/>
    </location>
</feature>
<organism evidence="4">
    <name type="scientific">Octopus bimaculoides</name>
    <name type="common">California two-spotted octopus</name>
    <dbReference type="NCBI Taxonomy" id="37653"/>
    <lineage>
        <taxon>Eukaryota</taxon>
        <taxon>Metazoa</taxon>
        <taxon>Spiralia</taxon>
        <taxon>Lophotrochozoa</taxon>
        <taxon>Mollusca</taxon>
        <taxon>Cephalopoda</taxon>
        <taxon>Coleoidea</taxon>
        <taxon>Octopodiformes</taxon>
        <taxon>Octopoda</taxon>
        <taxon>Incirrata</taxon>
        <taxon>Octopodidae</taxon>
        <taxon>Octopus</taxon>
    </lineage>
</organism>
<reference evidence="4" key="1">
    <citation type="submission" date="2015-07" db="EMBL/GenBank/DDBJ databases">
        <title>MeaNS - Measles Nucleotide Surveillance Program.</title>
        <authorList>
            <person name="Tran T."/>
            <person name="Druce J."/>
        </authorList>
    </citation>
    <scope>NUCLEOTIDE SEQUENCE</scope>
    <source>
        <strain evidence="4">UCB-OBI-ISO-001</strain>
        <tissue evidence="4">Gonad</tissue>
    </source>
</reference>
<protein>
    <recommendedName>
        <fullName evidence="3">tRNA-splicing endonuclease subunit Sen15 domain-containing protein</fullName>
    </recommendedName>
</protein>
<dbReference type="Pfam" id="PF09631">
    <property type="entry name" value="Sen15"/>
    <property type="match status" value="1"/>
</dbReference>
<dbReference type="InterPro" id="IPR018593">
    <property type="entry name" value="tRNA-endonuc_su_Sen15"/>
</dbReference>
<name>A0A0L8G2R6_OCTBM</name>
<dbReference type="InterPro" id="IPR011856">
    <property type="entry name" value="tRNA_endonuc-like_dom_sf"/>
</dbReference>
<evidence type="ECO:0000256" key="2">
    <source>
        <dbReference type="ARBA" id="ARBA00022694"/>
    </source>
</evidence>
<dbReference type="PANTHER" id="PTHR28582:SF1">
    <property type="entry name" value="TRNA-SPLICING ENDONUCLEASE SUBUNIT SEN15"/>
    <property type="match status" value="1"/>
</dbReference>
<sequence>MEIEDHPIMKKIKHYNITDEADSYMVFHVYMDLCEVQNWWNVRVHMCPELNLLFLSGHPNCSEPQEIVLPIECTKQISPQDLKKYTSYLKVEKCPNDSLTVAVYESDSTIVYLRVKAGLLFPNNPDTEAHSSQAVWNRNLFMSQEEKDFHFHQFQQKYTG</sequence>